<evidence type="ECO:0008006" key="4">
    <source>
        <dbReference type="Google" id="ProtNLM"/>
    </source>
</evidence>
<dbReference type="Proteomes" id="UP000004849">
    <property type="component" value="Unassembled WGS sequence"/>
</dbReference>
<keyword evidence="1" id="KW-0472">Membrane</keyword>
<evidence type="ECO:0000313" key="3">
    <source>
        <dbReference type="Proteomes" id="UP000004849"/>
    </source>
</evidence>
<feature type="transmembrane region" description="Helical" evidence="1">
    <location>
        <begin position="41"/>
        <end position="61"/>
    </location>
</feature>
<organism evidence="2 3">
    <name type="scientific">Phocaeicola dorei DSM 17855</name>
    <dbReference type="NCBI Taxonomy" id="483217"/>
    <lineage>
        <taxon>Bacteria</taxon>
        <taxon>Pseudomonadati</taxon>
        <taxon>Bacteroidota</taxon>
        <taxon>Bacteroidia</taxon>
        <taxon>Bacteroidales</taxon>
        <taxon>Bacteroidaceae</taxon>
        <taxon>Phocaeicola</taxon>
    </lineage>
</organism>
<proteinExistence type="predicted"/>
<name>B6W0Q3_9BACT</name>
<sequence length="111" mass="12807">MVMMENDDKLIKNFMLAYKHEIEDNGFSRRVIRRLPQQAKWLSDILSVTCAIICCALFYIFNGFEILCQTISDIVASQTYYLMSDTNFQSLIIATVALIIIGVQRVCSLKW</sequence>
<feature type="transmembrane region" description="Helical" evidence="1">
    <location>
        <begin position="88"/>
        <end position="107"/>
    </location>
</feature>
<evidence type="ECO:0000313" key="2">
    <source>
        <dbReference type="EMBL" id="EEB24421.1"/>
    </source>
</evidence>
<dbReference type="InterPro" id="IPR032129">
    <property type="entry name" value="DUF5056"/>
</dbReference>
<dbReference type="AlphaFoldDB" id="B6W0Q3"/>
<evidence type="ECO:0000256" key="1">
    <source>
        <dbReference type="SAM" id="Phobius"/>
    </source>
</evidence>
<dbReference type="HOGENOM" id="CLU_162646_0_0_10"/>
<keyword evidence="1" id="KW-1133">Transmembrane helix</keyword>
<keyword evidence="1" id="KW-0812">Transmembrane</keyword>
<dbReference type="Pfam" id="PF16479">
    <property type="entry name" value="DUF5056"/>
    <property type="match status" value="1"/>
</dbReference>
<protein>
    <recommendedName>
        <fullName evidence="4">DUF5056 domain-containing protein</fullName>
    </recommendedName>
</protein>
<reference evidence="2 3" key="2">
    <citation type="submission" date="2008-10" db="EMBL/GenBank/DDBJ databases">
        <authorList>
            <person name="Fulton L."/>
            <person name="Clifton S."/>
            <person name="Fulton B."/>
            <person name="Xu J."/>
            <person name="Minx P."/>
            <person name="Pepin K.H."/>
            <person name="Johnson M."/>
            <person name="Thiruvilangam P."/>
            <person name="Bhonagiri V."/>
            <person name="Nash W.E."/>
            <person name="Mardis E.R."/>
            <person name="Wilson R.K."/>
        </authorList>
    </citation>
    <scope>NUCLEOTIDE SEQUENCE [LARGE SCALE GENOMIC DNA]</scope>
    <source>
        <strain evidence="2 3">DSM 17855</strain>
    </source>
</reference>
<accession>B6W0Q3</accession>
<gene>
    <name evidence="2" type="ORF">BACDOR_03111</name>
</gene>
<dbReference type="EMBL" id="ABWZ01000064">
    <property type="protein sequence ID" value="EEB24421.1"/>
    <property type="molecule type" value="Genomic_DNA"/>
</dbReference>
<reference evidence="2 3" key="1">
    <citation type="submission" date="2008-10" db="EMBL/GenBank/DDBJ databases">
        <title>Draft genome sequence of Bacteroides dorei (DSM 17855).</title>
        <authorList>
            <person name="Sudarsanam P."/>
            <person name="Ley R."/>
            <person name="Guruge J."/>
            <person name="Turnbaugh P.J."/>
            <person name="Mahowald M."/>
            <person name="Liep D."/>
            <person name="Gordon J."/>
        </authorList>
    </citation>
    <scope>NUCLEOTIDE SEQUENCE [LARGE SCALE GENOMIC DNA]</scope>
    <source>
        <strain evidence="2 3">DSM 17855</strain>
    </source>
</reference>